<dbReference type="AlphaFoldDB" id="A0A1Y5TWG3"/>
<dbReference type="Gene3D" id="3.40.50.150">
    <property type="entry name" value="Vaccinia Virus protein VP39"/>
    <property type="match status" value="1"/>
</dbReference>
<dbReference type="Pfam" id="PF05050">
    <property type="entry name" value="Methyltransf_21"/>
    <property type="match status" value="1"/>
</dbReference>
<gene>
    <name evidence="2" type="ORF">TRL7639_04469</name>
</gene>
<dbReference type="PANTHER" id="PTHR34203">
    <property type="entry name" value="METHYLTRANSFERASE, FKBM FAMILY PROTEIN"/>
    <property type="match status" value="1"/>
</dbReference>
<dbReference type="RefSeq" id="WP_085798112.1">
    <property type="nucleotide sequence ID" value="NZ_FWFO01000009.1"/>
</dbReference>
<organism evidence="2 3">
    <name type="scientific">Falsiruegeria litorea R37</name>
    <dbReference type="NCBI Taxonomy" id="1200284"/>
    <lineage>
        <taxon>Bacteria</taxon>
        <taxon>Pseudomonadati</taxon>
        <taxon>Pseudomonadota</taxon>
        <taxon>Alphaproteobacteria</taxon>
        <taxon>Rhodobacterales</taxon>
        <taxon>Roseobacteraceae</taxon>
        <taxon>Falsiruegeria</taxon>
    </lineage>
</organism>
<evidence type="ECO:0000259" key="1">
    <source>
        <dbReference type="Pfam" id="PF05050"/>
    </source>
</evidence>
<evidence type="ECO:0000313" key="3">
    <source>
        <dbReference type="Proteomes" id="UP000193077"/>
    </source>
</evidence>
<dbReference type="InterPro" id="IPR006342">
    <property type="entry name" value="FkbM_mtfrase"/>
</dbReference>
<dbReference type="OrthoDB" id="292760at2"/>
<sequence length="283" mass="30868">MLNTLRFLIKHPLNRPNRLGALSRFMRWQFATRIMPYPQHVPFVNDTVLIMERGMSGATGNWYCGLHEVADMAFVLHALRAGDLFADVGANIGSFTVLASGGVGARSICLEPIASTFARLQRNIVCNGIDARTMAYNVGAGSKAEQLRFTADSDTTNRAIDGEYLGETVEVSVHRLDDLLQGEVPFLVKIDVEGFEAEVLKGMSGFLSDPSLKSIITENNASGSESVSAIMADHGFEAYSYDPFQRKLNLGGTGQNTIFIRDIVTLQDRVTTAPQFSLVNGAI</sequence>
<dbReference type="PANTHER" id="PTHR34203:SF15">
    <property type="entry name" value="SLL1173 PROTEIN"/>
    <property type="match status" value="1"/>
</dbReference>
<dbReference type="InterPro" id="IPR052514">
    <property type="entry name" value="SAM-dependent_MTase"/>
</dbReference>
<reference evidence="2 3" key="1">
    <citation type="submission" date="2017-03" db="EMBL/GenBank/DDBJ databases">
        <authorList>
            <person name="Afonso C.L."/>
            <person name="Miller P.J."/>
            <person name="Scott M.A."/>
            <person name="Spackman E."/>
            <person name="Goraichik I."/>
            <person name="Dimitrov K.M."/>
            <person name="Suarez D.L."/>
            <person name="Swayne D.E."/>
        </authorList>
    </citation>
    <scope>NUCLEOTIDE SEQUENCE [LARGE SCALE GENOMIC DNA]</scope>
    <source>
        <strain evidence="2 3">CECT 7639</strain>
    </source>
</reference>
<feature type="domain" description="Methyltransferase FkbM" evidence="1">
    <location>
        <begin position="87"/>
        <end position="221"/>
    </location>
</feature>
<dbReference type="InterPro" id="IPR029063">
    <property type="entry name" value="SAM-dependent_MTases_sf"/>
</dbReference>
<dbReference type="NCBIfam" id="TIGR01444">
    <property type="entry name" value="fkbM_fam"/>
    <property type="match status" value="1"/>
</dbReference>
<dbReference type="SUPFAM" id="SSF53335">
    <property type="entry name" value="S-adenosyl-L-methionine-dependent methyltransferases"/>
    <property type="match status" value="1"/>
</dbReference>
<keyword evidence="3" id="KW-1185">Reference proteome</keyword>
<dbReference type="EMBL" id="FWFO01000009">
    <property type="protein sequence ID" value="SLN73926.1"/>
    <property type="molecule type" value="Genomic_DNA"/>
</dbReference>
<dbReference type="Proteomes" id="UP000193077">
    <property type="component" value="Unassembled WGS sequence"/>
</dbReference>
<protein>
    <recommendedName>
        <fullName evidence="1">Methyltransferase FkbM domain-containing protein</fullName>
    </recommendedName>
</protein>
<name>A0A1Y5TWG3_9RHOB</name>
<evidence type="ECO:0000313" key="2">
    <source>
        <dbReference type="EMBL" id="SLN73926.1"/>
    </source>
</evidence>
<proteinExistence type="predicted"/>
<accession>A0A1Y5TWG3</accession>